<keyword evidence="1" id="KW-1185">Reference proteome</keyword>
<organism evidence="1 2">
    <name type="scientific">Steinernema glaseri</name>
    <dbReference type="NCBI Taxonomy" id="37863"/>
    <lineage>
        <taxon>Eukaryota</taxon>
        <taxon>Metazoa</taxon>
        <taxon>Ecdysozoa</taxon>
        <taxon>Nematoda</taxon>
        <taxon>Chromadorea</taxon>
        <taxon>Rhabditida</taxon>
        <taxon>Tylenchina</taxon>
        <taxon>Panagrolaimomorpha</taxon>
        <taxon>Strongyloidoidea</taxon>
        <taxon>Steinernematidae</taxon>
        <taxon>Steinernema</taxon>
    </lineage>
</organism>
<dbReference type="AlphaFoldDB" id="A0A1I8A767"/>
<reference evidence="2" key="1">
    <citation type="submission" date="2016-11" db="UniProtKB">
        <authorList>
            <consortium name="WormBaseParasite"/>
        </authorList>
    </citation>
    <scope>IDENTIFICATION</scope>
</reference>
<sequence length="52" mass="5537">ATSIVAAMVLTFGNMKTLDDVATELGSSVKWIQIRPKAMLGSVGFPNRGKTQ</sequence>
<protein>
    <submittedName>
        <fullName evidence="2">DUF3231 family protein</fullName>
    </submittedName>
</protein>
<dbReference type="WBParaSite" id="L893_g33552.t1">
    <property type="protein sequence ID" value="L893_g33552.t1"/>
    <property type="gene ID" value="L893_g33552"/>
</dbReference>
<accession>A0A1I8A767</accession>
<name>A0A1I8A767_9BILA</name>
<evidence type="ECO:0000313" key="1">
    <source>
        <dbReference type="Proteomes" id="UP000095287"/>
    </source>
</evidence>
<evidence type="ECO:0000313" key="2">
    <source>
        <dbReference type="WBParaSite" id="L893_g33552.t1"/>
    </source>
</evidence>
<dbReference type="Proteomes" id="UP000095287">
    <property type="component" value="Unplaced"/>
</dbReference>
<proteinExistence type="predicted"/>